<dbReference type="Pfam" id="PF02801">
    <property type="entry name" value="Ketoacyl-synt_C"/>
    <property type="match status" value="1"/>
</dbReference>
<dbReference type="Proteomes" id="UP000002215">
    <property type="component" value="Chromosome"/>
</dbReference>
<dbReference type="GO" id="GO:0004312">
    <property type="term" value="F:fatty acid synthase activity"/>
    <property type="evidence" value="ECO:0007669"/>
    <property type="project" value="TreeGrafter"/>
</dbReference>
<dbReference type="SMART" id="SM00827">
    <property type="entry name" value="PKS_AT"/>
    <property type="match status" value="1"/>
</dbReference>
<dbReference type="RefSeq" id="WP_012789122.1">
    <property type="nucleotide sequence ID" value="NC_013132.1"/>
</dbReference>
<name>A0A979G1F4_CHIPD</name>
<reference evidence="5 6" key="2">
    <citation type="journal article" date="2010" name="Stand. Genomic Sci.">
        <title>Complete genome sequence of Chitinophaga pinensis type strain (UQM 2034).</title>
        <authorList>
            <person name="Glavina Del Rio T."/>
            <person name="Abt B."/>
            <person name="Spring S."/>
            <person name="Lapidus A."/>
            <person name="Nolan M."/>
            <person name="Tice H."/>
            <person name="Copeland A."/>
            <person name="Cheng J.F."/>
            <person name="Chen F."/>
            <person name="Bruce D."/>
            <person name="Goodwin L."/>
            <person name="Pitluck S."/>
            <person name="Ivanova N."/>
            <person name="Mavromatis K."/>
            <person name="Mikhailova N."/>
            <person name="Pati A."/>
            <person name="Chen A."/>
            <person name="Palaniappan K."/>
            <person name="Land M."/>
            <person name="Hauser L."/>
            <person name="Chang Y.J."/>
            <person name="Jeffries C.D."/>
            <person name="Chain P."/>
            <person name="Saunders E."/>
            <person name="Detter J.C."/>
            <person name="Brettin T."/>
            <person name="Rohde M."/>
            <person name="Goker M."/>
            <person name="Bristow J."/>
            <person name="Eisen J.A."/>
            <person name="Markowitz V."/>
            <person name="Hugenholtz P."/>
            <person name="Kyrpides N.C."/>
            <person name="Klenk H.P."/>
            <person name="Lucas S."/>
        </authorList>
    </citation>
    <scope>NUCLEOTIDE SEQUENCE [LARGE SCALE GENOMIC DNA]</scope>
    <source>
        <strain evidence="6">ATCC 43595 / DSM 2588 / LMG 13176 / NBRC 15968 / NCIMB 11800 / UQM 2034</strain>
    </source>
</reference>
<dbReference type="InterPro" id="IPR050091">
    <property type="entry name" value="PKS_NRPS_Biosynth_Enz"/>
</dbReference>
<dbReference type="PANTHER" id="PTHR43775">
    <property type="entry name" value="FATTY ACID SYNTHASE"/>
    <property type="match status" value="1"/>
</dbReference>
<dbReference type="Pfam" id="PF00109">
    <property type="entry name" value="ketoacyl-synt"/>
    <property type="match status" value="1"/>
</dbReference>
<evidence type="ECO:0000256" key="3">
    <source>
        <dbReference type="ARBA" id="ARBA00022679"/>
    </source>
</evidence>
<reference evidence="6" key="1">
    <citation type="submission" date="2009-08" db="EMBL/GenBank/DDBJ databases">
        <title>The complete genome of Chitinophaga pinensis DSM 2588.</title>
        <authorList>
            <consortium name="US DOE Joint Genome Institute (JGI-PGF)"/>
            <person name="Lucas S."/>
            <person name="Copeland A."/>
            <person name="Lapidus A."/>
            <person name="Glavina del Rio T."/>
            <person name="Dalin E."/>
            <person name="Tice H."/>
            <person name="Bruce D."/>
            <person name="Goodwin L."/>
            <person name="Pitluck S."/>
            <person name="Kyrpides N."/>
            <person name="Mavromatis K."/>
            <person name="Ivanova N."/>
            <person name="Mikhailova N."/>
            <person name="Sims D."/>
            <person name="Meinche L."/>
            <person name="Brettin T."/>
            <person name="Detter J.C."/>
            <person name="Han C."/>
            <person name="Larimer F."/>
            <person name="Land M."/>
            <person name="Hauser L."/>
            <person name="Markowitz V."/>
            <person name="Cheng J.-F."/>
            <person name="Hugenholtz P."/>
            <person name="Woyke T."/>
            <person name="Wu D."/>
            <person name="Spring S."/>
            <person name="Klenk H.-P."/>
            <person name="Eisen J.A."/>
        </authorList>
    </citation>
    <scope>NUCLEOTIDE SEQUENCE [LARGE SCALE GENOMIC DNA]</scope>
    <source>
        <strain evidence="6">ATCC 43595 / DSM 2588 / LMG 13176 / NBRC 15968 / NCIMB 11800 / UQM 2034</strain>
    </source>
</reference>
<dbReference type="Pfam" id="PF16197">
    <property type="entry name" value="KAsynt_C_assoc"/>
    <property type="match status" value="1"/>
</dbReference>
<dbReference type="CDD" id="cd00833">
    <property type="entry name" value="PKS"/>
    <property type="match status" value="1"/>
</dbReference>
<dbReference type="SUPFAM" id="SSF56214">
    <property type="entry name" value="4'-phosphopantetheinyl transferase"/>
    <property type="match status" value="2"/>
</dbReference>
<protein>
    <submittedName>
        <fullName evidence="5">Beta-ketoacyl synthase</fullName>
    </submittedName>
</protein>
<evidence type="ECO:0000256" key="2">
    <source>
        <dbReference type="ARBA" id="ARBA00022553"/>
    </source>
</evidence>
<keyword evidence="1" id="KW-0596">Phosphopantetheine</keyword>
<dbReference type="SMART" id="SM00825">
    <property type="entry name" value="PKS_KS"/>
    <property type="match status" value="1"/>
</dbReference>
<dbReference type="Gene3D" id="3.30.70.250">
    <property type="entry name" value="Malonyl-CoA ACP transacylase, ACP-binding"/>
    <property type="match status" value="1"/>
</dbReference>
<dbReference type="KEGG" id="cpi:Cpin_1449"/>
<evidence type="ECO:0000259" key="4">
    <source>
        <dbReference type="PROSITE" id="PS52004"/>
    </source>
</evidence>
<dbReference type="Gene3D" id="3.40.47.10">
    <property type="match status" value="1"/>
</dbReference>
<sequence>MKKQVDAAIIGMSGIFPGAGDIHTFWQNIIHKRDAIQPVPGHRLDASYFDTRSTDVDRFYCRKGGFIDDYAWFDPIQFGILPLAVEGTEPEQLLTLTLARQALQDAGVTDSHAPLDRTGIIIGKGNYTGPGATRAIEIVRTGEQIVQVLQNLLPDLGQEALDKVKKEFQQQKGRFGPDTAMGLIPNLVASLVANRLNLGGAAYTIDAACASSLLAIDHAIQELSTGRSDMIIAGGVHVSQNAPFWSIFTQLGALSRRQQIRPFDQQADGLLIGEGCGFVVLKKLEDALRDQDRIYAVIKGTGVSSDGAGTSVMSPSVKGQARAIRQAWEAAGVLLDEVGYIEAHGTGTPLGDRTELETLAGVFGQAGKLPKAGIGSVKSMIGHTMPAAGIAGLIKTALALYHGKLPPTLHCDTPLDIMEQTRFAPVTTPLDWQETGLPKRAGINAFGFGGINAHVVVEGISEQMMPARKLFHGNAPATPVLLLLARESQQALIQALEQQDADPGQGDYRIALFDPTPDRIRKAVKIVERNSPWRNKQDIWFTNTPLISKGGKVAFLFPGLDGLAGGETDSVAEYFQLPLTATTTVGNEGVWESAVQLLEKSHVLDTALKQLGVYPDMNAGHSLGEWLAGRSSGLAAESSVRMLLQELNPAAFEQKNTRFLVVGCGYERLAPMLENIADIHLSMDNCPQQVILCGTNEAVDQLIPVLRSAQLFHQVLPFQSGFHSPFVAGKLDMLLKGISQVEFRETTIPLWSATTLSTYPNDFEAIRQLSIDHLIKPVRFRQLITQLYDEGVRVFIQAGSGGLTGFVDDTLKGQSYSALSANIPTRTGLAQLQRVLAALFVEGKAVDLSFLGISNVQTKAGPKGTPVKLQLGSPIVKNIAALASLRPTHARTAVPIATTPVMQSFLDNCEEITAIQEEIIALFNTSATVPDKRTPVSRQLDISLENTPYLIDHALLRQKPGWHCPDDMDPVIPMTMIFELFADIAAEHAAGNKVKSISQIQVFQWMNVASPFREIVKGEWQDPHTISMSIDKYAQALVTVTDRQEIAPALHLHAGTPLSISRTPAEIYEQHMFHGPAYQGIRKIITVGDKGITGIIESSSGKGSLLDNAGQLFGLWLQLTLEKDRIAFPVKIQEVLFYEDMEDQQGVFECTCQLTEMTADTATADFILRRDNRTWAIIRGWQNARLEIDEPLWKVSMSPLHNSLSEEIAPGIFLFRNSYQRVVSWDFIMKRYFNQAEKADLRAMLPNKRKERIISRVAAKDAVRALLKQEKQEAYYPIEFEIRNDALGKPFPEGSMTKDLHISLAHKDKEAVGIARSGRPAGIDIELIAEKTHGFIELSFHPEELALLPATDKTEWIIRCWVAKEAYGKYLGKGLQGNPKKYKIDSISGETLTIGDITVQTIKHNNYIIGWTL</sequence>
<dbReference type="EMBL" id="CP001699">
    <property type="protein sequence ID" value="ACU58946.1"/>
    <property type="molecule type" value="Genomic_DNA"/>
</dbReference>
<keyword evidence="3" id="KW-0808">Transferase</keyword>
<dbReference type="GO" id="GO:0000287">
    <property type="term" value="F:magnesium ion binding"/>
    <property type="evidence" value="ECO:0007669"/>
    <property type="project" value="InterPro"/>
</dbReference>
<dbReference type="InterPro" id="IPR014043">
    <property type="entry name" value="Acyl_transferase_dom"/>
</dbReference>
<proteinExistence type="predicted"/>
<dbReference type="InterPro" id="IPR016039">
    <property type="entry name" value="Thiolase-like"/>
</dbReference>
<evidence type="ECO:0000313" key="5">
    <source>
        <dbReference type="EMBL" id="ACU58946.1"/>
    </source>
</evidence>
<dbReference type="InterPro" id="IPR016035">
    <property type="entry name" value="Acyl_Trfase/lysoPLipase"/>
</dbReference>
<dbReference type="InterPro" id="IPR008278">
    <property type="entry name" value="4-PPantetheinyl_Trfase_dom"/>
</dbReference>
<dbReference type="Gene3D" id="3.90.470.20">
    <property type="entry name" value="4'-phosphopantetheinyl transferase domain"/>
    <property type="match status" value="2"/>
</dbReference>
<dbReference type="InterPro" id="IPR001227">
    <property type="entry name" value="Ac_transferase_dom_sf"/>
</dbReference>
<dbReference type="OrthoDB" id="9778690at2"/>
<accession>A0A979G1F4</accession>
<evidence type="ECO:0000313" key="6">
    <source>
        <dbReference type="Proteomes" id="UP000002215"/>
    </source>
</evidence>
<gene>
    <name evidence="5" type="ordered locus">Cpin_1449</name>
</gene>
<dbReference type="PROSITE" id="PS52004">
    <property type="entry name" value="KS3_2"/>
    <property type="match status" value="1"/>
</dbReference>
<dbReference type="SUPFAM" id="SSF52151">
    <property type="entry name" value="FabD/lysophospholipase-like"/>
    <property type="match status" value="1"/>
</dbReference>
<dbReference type="Gene3D" id="3.40.366.10">
    <property type="entry name" value="Malonyl-Coenzyme A Acyl Carrier Protein, domain 2"/>
    <property type="match status" value="1"/>
</dbReference>
<dbReference type="InterPro" id="IPR032821">
    <property type="entry name" value="PKS_assoc"/>
</dbReference>
<keyword evidence="2" id="KW-0597">Phosphoprotein</keyword>
<dbReference type="InterPro" id="IPR042104">
    <property type="entry name" value="PKS_dehydratase_sf"/>
</dbReference>
<dbReference type="InterPro" id="IPR014030">
    <property type="entry name" value="Ketoacyl_synth_N"/>
</dbReference>
<dbReference type="Pfam" id="PF01648">
    <property type="entry name" value="ACPS"/>
    <property type="match status" value="1"/>
</dbReference>
<dbReference type="Gene3D" id="3.10.129.110">
    <property type="entry name" value="Polyketide synthase dehydratase"/>
    <property type="match status" value="1"/>
</dbReference>
<dbReference type="InterPro" id="IPR014031">
    <property type="entry name" value="Ketoacyl_synth_C"/>
</dbReference>
<dbReference type="PANTHER" id="PTHR43775:SF37">
    <property type="entry name" value="SI:DKEY-61P9.11"/>
    <property type="match status" value="1"/>
</dbReference>
<dbReference type="InterPro" id="IPR020841">
    <property type="entry name" value="PKS_Beta-ketoAc_synthase_dom"/>
</dbReference>
<evidence type="ECO:0000256" key="1">
    <source>
        <dbReference type="ARBA" id="ARBA00022450"/>
    </source>
</evidence>
<dbReference type="GO" id="GO:0008897">
    <property type="term" value="F:holo-[acyl-carrier-protein] synthase activity"/>
    <property type="evidence" value="ECO:0007669"/>
    <property type="project" value="InterPro"/>
</dbReference>
<feature type="domain" description="Ketosynthase family 3 (KS3)" evidence="4">
    <location>
        <begin position="4"/>
        <end position="459"/>
    </location>
</feature>
<dbReference type="InterPro" id="IPR037143">
    <property type="entry name" value="4-PPantetheinyl_Trfase_dom_sf"/>
</dbReference>
<dbReference type="GO" id="GO:0006633">
    <property type="term" value="P:fatty acid biosynthetic process"/>
    <property type="evidence" value="ECO:0007669"/>
    <property type="project" value="TreeGrafter"/>
</dbReference>
<organism evidence="5 6">
    <name type="scientific">Chitinophaga pinensis (strain ATCC 43595 / DSM 2588 / LMG 13176 / NBRC 15968 / NCIMB 11800 / UQM 2034)</name>
    <dbReference type="NCBI Taxonomy" id="485918"/>
    <lineage>
        <taxon>Bacteria</taxon>
        <taxon>Pseudomonadati</taxon>
        <taxon>Bacteroidota</taxon>
        <taxon>Chitinophagia</taxon>
        <taxon>Chitinophagales</taxon>
        <taxon>Chitinophagaceae</taxon>
        <taxon>Chitinophaga</taxon>
    </lineage>
</organism>
<dbReference type="Pfam" id="PF00698">
    <property type="entry name" value="Acyl_transf_1"/>
    <property type="match status" value="1"/>
</dbReference>
<dbReference type="SUPFAM" id="SSF53901">
    <property type="entry name" value="Thiolase-like"/>
    <property type="match status" value="1"/>
</dbReference>